<dbReference type="GO" id="GO:0009360">
    <property type="term" value="C:DNA polymerase III complex"/>
    <property type="evidence" value="ECO:0007669"/>
    <property type="project" value="InterPro"/>
</dbReference>
<dbReference type="Gene3D" id="3.70.10.10">
    <property type="match status" value="1"/>
</dbReference>
<evidence type="ECO:0000256" key="6">
    <source>
        <dbReference type="ARBA" id="ARBA00022705"/>
    </source>
</evidence>
<comment type="function">
    <text evidence="9">Confers DNA tethering and processivity to DNA polymerases and other proteins. Acts as a clamp, forming a ring around DNA (a reaction catalyzed by the clamp-loading complex) which diffuses in an ATP-independent manner freely and bidirectionally along dsDNA. Initially characterized for its ability to contact the catalytic subunit of DNA polymerase III (Pol III), a complex, multichain enzyme responsible for most of the replicative synthesis in bacteria; Pol III exhibits 3'-5' exonuclease proofreading activity. The beta chain is required for initiation of replication as well as for processivity of DNA replication.</text>
</comment>
<evidence type="ECO:0000256" key="7">
    <source>
        <dbReference type="ARBA" id="ARBA00022932"/>
    </source>
</evidence>
<evidence type="ECO:0000256" key="9">
    <source>
        <dbReference type="PIRNR" id="PIRNR000804"/>
    </source>
</evidence>
<comment type="subcellular location">
    <subcellularLocation>
        <location evidence="1 9">Cytoplasm</location>
    </subcellularLocation>
</comment>
<evidence type="ECO:0000256" key="1">
    <source>
        <dbReference type="ARBA" id="ARBA00004496"/>
    </source>
</evidence>
<evidence type="ECO:0000256" key="5">
    <source>
        <dbReference type="ARBA" id="ARBA00022695"/>
    </source>
</evidence>
<dbReference type="GO" id="GO:0006271">
    <property type="term" value="P:DNA strand elongation involved in DNA replication"/>
    <property type="evidence" value="ECO:0007669"/>
    <property type="project" value="TreeGrafter"/>
</dbReference>
<dbReference type="GO" id="GO:0005737">
    <property type="term" value="C:cytoplasm"/>
    <property type="evidence" value="ECO:0007669"/>
    <property type="project" value="UniProtKB-SubCell"/>
</dbReference>
<dbReference type="PANTHER" id="PTHR30478">
    <property type="entry name" value="DNA POLYMERASE III SUBUNIT BETA"/>
    <property type="match status" value="1"/>
</dbReference>
<evidence type="ECO:0000313" key="13">
    <source>
        <dbReference type="EMBL" id="PIP86358.1"/>
    </source>
</evidence>
<dbReference type="InterPro" id="IPR046938">
    <property type="entry name" value="DNA_clamp_sf"/>
</dbReference>
<keyword evidence="8" id="KW-0238">DNA-binding</keyword>
<keyword evidence="4 9" id="KW-0808">Transferase</keyword>
<evidence type="ECO:0000259" key="12">
    <source>
        <dbReference type="Pfam" id="PF02768"/>
    </source>
</evidence>
<dbReference type="SUPFAM" id="SSF55979">
    <property type="entry name" value="DNA clamp"/>
    <property type="match status" value="3"/>
</dbReference>
<dbReference type="CDD" id="cd00140">
    <property type="entry name" value="beta_clamp"/>
    <property type="match status" value="1"/>
</dbReference>
<evidence type="ECO:0000256" key="4">
    <source>
        <dbReference type="ARBA" id="ARBA00022679"/>
    </source>
</evidence>
<accession>A0A2H0DWW6</accession>
<keyword evidence="3 9" id="KW-0963">Cytoplasm</keyword>
<dbReference type="InterPro" id="IPR022637">
    <property type="entry name" value="DNA_polIII_beta_cen"/>
</dbReference>
<dbReference type="Pfam" id="PF00712">
    <property type="entry name" value="DNA_pol3_beta"/>
    <property type="match status" value="1"/>
</dbReference>
<dbReference type="InterPro" id="IPR022635">
    <property type="entry name" value="DNA_polIII_beta_C"/>
</dbReference>
<keyword evidence="5 9" id="KW-0548">Nucleotidyltransferase</keyword>
<gene>
    <name evidence="13" type="primary">dnaN</name>
    <name evidence="13" type="ORF">COW82_02565</name>
</gene>
<evidence type="ECO:0000259" key="10">
    <source>
        <dbReference type="Pfam" id="PF00712"/>
    </source>
</evidence>
<dbReference type="GO" id="GO:0008408">
    <property type="term" value="F:3'-5' exonuclease activity"/>
    <property type="evidence" value="ECO:0007669"/>
    <property type="project" value="InterPro"/>
</dbReference>
<feature type="domain" description="DNA polymerase III beta sliding clamp C-terminal" evidence="12">
    <location>
        <begin position="243"/>
        <end position="363"/>
    </location>
</feature>
<comment type="caution">
    <text evidence="13">The sequence shown here is derived from an EMBL/GenBank/DDBJ whole genome shotgun (WGS) entry which is preliminary data.</text>
</comment>
<dbReference type="GO" id="GO:0003677">
    <property type="term" value="F:DNA binding"/>
    <property type="evidence" value="ECO:0007669"/>
    <property type="project" value="UniProtKB-UniRule"/>
</dbReference>
<dbReference type="PANTHER" id="PTHR30478:SF0">
    <property type="entry name" value="BETA SLIDING CLAMP"/>
    <property type="match status" value="1"/>
</dbReference>
<dbReference type="SMART" id="SM00480">
    <property type="entry name" value="POL3Bc"/>
    <property type="match status" value="1"/>
</dbReference>
<comment type="similarity">
    <text evidence="2 9">Belongs to the beta sliding clamp family.</text>
</comment>
<evidence type="ECO:0000313" key="14">
    <source>
        <dbReference type="Proteomes" id="UP000231276"/>
    </source>
</evidence>
<evidence type="ECO:0000256" key="8">
    <source>
        <dbReference type="ARBA" id="ARBA00023125"/>
    </source>
</evidence>
<keyword evidence="6 9" id="KW-0235">DNA replication</keyword>
<dbReference type="Gene3D" id="3.10.150.10">
    <property type="entry name" value="DNA Polymerase III, subunit A, domain 2"/>
    <property type="match status" value="1"/>
</dbReference>
<dbReference type="AlphaFoldDB" id="A0A2H0DWW6"/>
<reference evidence="13 14" key="1">
    <citation type="submission" date="2017-09" db="EMBL/GenBank/DDBJ databases">
        <title>Depth-based differentiation of microbial function through sediment-hosted aquifers and enrichment of novel symbionts in the deep terrestrial subsurface.</title>
        <authorList>
            <person name="Probst A.J."/>
            <person name="Ladd B."/>
            <person name="Jarett J.K."/>
            <person name="Geller-Mcgrath D.E."/>
            <person name="Sieber C.M."/>
            <person name="Emerson J.B."/>
            <person name="Anantharaman K."/>
            <person name="Thomas B.C."/>
            <person name="Malmstrom R."/>
            <person name="Stieglmeier M."/>
            <person name="Klingl A."/>
            <person name="Woyke T."/>
            <person name="Ryan C.M."/>
            <person name="Banfield J.F."/>
        </authorList>
    </citation>
    <scope>NUCLEOTIDE SEQUENCE [LARGE SCALE GENOMIC DNA]</scope>
    <source>
        <strain evidence="13">CG22_combo_CG10-13_8_21_14_all_43_18</strain>
    </source>
</reference>
<dbReference type="InterPro" id="IPR022634">
    <property type="entry name" value="DNA_polIII_beta_N"/>
</dbReference>
<organism evidence="13 14">
    <name type="scientific">Candidatus Campbellbacteria bacterium CG22_combo_CG10-13_8_21_14_all_43_18</name>
    <dbReference type="NCBI Taxonomy" id="1974530"/>
    <lineage>
        <taxon>Bacteria</taxon>
        <taxon>Candidatus Campbelliibacteriota</taxon>
    </lineage>
</organism>
<dbReference type="InterPro" id="IPR001001">
    <property type="entry name" value="DNA_polIII_beta"/>
</dbReference>
<evidence type="ECO:0000256" key="2">
    <source>
        <dbReference type="ARBA" id="ARBA00010752"/>
    </source>
</evidence>
<evidence type="ECO:0000256" key="3">
    <source>
        <dbReference type="ARBA" id="ARBA00022490"/>
    </source>
</evidence>
<feature type="domain" description="DNA polymerase III beta sliding clamp N-terminal" evidence="10">
    <location>
        <begin position="1"/>
        <end position="118"/>
    </location>
</feature>
<name>A0A2H0DWW6_9BACT</name>
<dbReference type="Pfam" id="PF02768">
    <property type="entry name" value="DNA_pol3_beta_3"/>
    <property type="match status" value="1"/>
</dbReference>
<feature type="domain" description="DNA polymerase III beta sliding clamp central" evidence="11">
    <location>
        <begin position="129"/>
        <end position="241"/>
    </location>
</feature>
<evidence type="ECO:0000259" key="11">
    <source>
        <dbReference type="Pfam" id="PF02767"/>
    </source>
</evidence>
<dbReference type="EMBL" id="PCTS01000034">
    <property type="protein sequence ID" value="PIP86358.1"/>
    <property type="molecule type" value="Genomic_DNA"/>
</dbReference>
<comment type="subunit">
    <text evidence="9">Forms a ring-shaped head-to-tail homodimer around DNA.</text>
</comment>
<dbReference type="Pfam" id="PF02767">
    <property type="entry name" value="DNA_pol3_beta_2"/>
    <property type="match status" value="1"/>
</dbReference>
<dbReference type="NCBIfam" id="TIGR00663">
    <property type="entry name" value="dnan"/>
    <property type="match status" value="1"/>
</dbReference>
<protein>
    <recommendedName>
        <fullName evidence="9">Beta sliding clamp</fullName>
    </recommendedName>
</protein>
<dbReference type="GO" id="GO:0003887">
    <property type="term" value="F:DNA-directed DNA polymerase activity"/>
    <property type="evidence" value="ECO:0007669"/>
    <property type="project" value="UniProtKB-UniRule"/>
</dbReference>
<keyword evidence="7 9" id="KW-0239">DNA-directed DNA polymerase</keyword>
<dbReference type="Proteomes" id="UP000231276">
    <property type="component" value="Unassembled WGS sequence"/>
</dbReference>
<proteinExistence type="inferred from homology"/>
<dbReference type="PIRSF" id="PIRSF000804">
    <property type="entry name" value="DNA_pol_III_b"/>
    <property type="match status" value="1"/>
</dbReference>
<sequence length="365" mass="41302">MKFICWKEDLEKVLIKAERITGKNTTLPVLRGIFFDVGEKIIVKSTNLDIGLEMEVFGKKEKEGKILVDGNVLFNVISNIKKNIKLEIKKEDKKMAISGEKIKANIATLPEEDFPSIPKIKKEDEFFLSPQKITKGLKSVWFSASNSNIKPELSGIYIYKSGEKIIFVSTDSFRLSEKSIPIENLKEFEAFLLPTKNIPEIIRVLEGEEKDVGVVLGESQISFFSDNLYLTSRIISADFPDYKQIIPKEIKTTAVVLKEDFFSSLKLANIFADKFNQIIFKIDTDKKFFRVESKNPEKGEHTSDIEASLEGESLEIGFNYRYIMDVFASIPSDSLSLSFSGPGRPLLIKGVSDGSFLYIVMPMNK</sequence>